<dbReference type="InterPro" id="IPR008880">
    <property type="entry name" value="Trigger_fac_C"/>
</dbReference>
<dbReference type="InterPro" id="IPR037041">
    <property type="entry name" value="Trigger_fac_C_sf"/>
</dbReference>
<dbReference type="AlphaFoldDB" id="A0A8F1MA15"/>
<reference evidence="4" key="1">
    <citation type="submission" date="2021-06" db="EMBL/GenBank/DDBJ databases">
        <title>An adapted protocol for Saccharibacteria cultivation: two new species join this phylum of Candidate Phyla Radiations.</title>
        <authorList>
            <person name="Ibrahim A."/>
            <person name="Maatouk M."/>
            <person name="Raoult D."/>
            <person name="Bittar F."/>
        </authorList>
    </citation>
    <scope>NUCLEOTIDE SEQUENCE</scope>
    <source>
        <strain evidence="4">IHU2</strain>
    </source>
</reference>
<name>A0A8F1MA15_9BACT</name>
<keyword evidence="2" id="KW-0413">Isomerase</keyword>
<dbReference type="RefSeq" id="WP_232735905.1">
    <property type="nucleotide sequence ID" value="NZ_CP076459.1"/>
</dbReference>
<evidence type="ECO:0000256" key="2">
    <source>
        <dbReference type="ARBA" id="ARBA00023235"/>
    </source>
</evidence>
<dbReference type="Gene3D" id="1.10.3120.10">
    <property type="entry name" value="Trigger factor, C-terminal domain"/>
    <property type="match status" value="1"/>
</dbReference>
<dbReference type="GO" id="GO:0006457">
    <property type="term" value="P:protein folding"/>
    <property type="evidence" value="ECO:0007669"/>
    <property type="project" value="InterPro"/>
</dbReference>
<dbReference type="SUPFAM" id="SSF54534">
    <property type="entry name" value="FKBP-like"/>
    <property type="match status" value="1"/>
</dbReference>
<sequence length="226" mass="26005">MVSKAGEEFDLKLKFPEDYHAENLAGQDVVFTVKLHKVNELKLPELNDEFAAKCGPFTEMKEVKADIKRELTAQKEREADEKFKDALVGELTEKSKAALPELLVEDQLRSIERDLTQNLMYSGLSLDSYLKTQGFKDKEEWVKKEARPAAEKRVKAGLVLAELSKELKIDASRDEIQEQINFFKQQYGKDKKMLEQFDNPNVHRDIANRMITDKTVAKLVELNTKK</sequence>
<keyword evidence="1" id="KW-0697">Rotamase</keyword>
<dbReference type="Proteomes" id="UP000677117">
    <property type="component" value="Chromosome"/>
</dbReference>
<accession>A0A8F1MA15</accession>
<feature type="domain" description="Trigger factor C-terminal" evidence="3">
    <location>
        <begin position="60"/>
        <end position="221"/>
    </location>
</feature>
<dbReference type="InterPro" id="IPR046357">
    <property type="entry name" value="PPIase_dom_sf"/>
</dbReference>
<protein>
    <recommendedName>
        <fullName evidence="3">Trigger factor C-terminal domain-containing protein</fullName>
    </recommendedName>
</protein>
<proteinExistence type="predicted"/>
<dbReference type="GO" id="GO:0003755">
    <property type="term" value="F:peptidyl-prolyl cis-trans isomerase activity"/>
    <property type="evidence" value="ECO:0007669"/>
    <property type="project" value="UniProtKB-KW"/>
</dbReference>
<keyword evidence="5" id="KW-1185">Reference proteome</keyword>
<dbReference type="Pfam" id="PF05698">
    <property type="entry name" value="Trigger_C"/>
    <property type="match status" value="1"/>
</dbReference>
<evidence type="ECO:0000256" key="1">
    <source>
        <dbReference type="ARBA" id="ARBA00023110"/>
    </source>
</evidence>
<evidence type="ECO:0000313" key="4">
    <source>
        <dbReference type="EMBL" id="QWQ31096.1"/>
    </source>
</evidence>
<evidence type="ECO:0000259" key="3">
    <source>
        <dbReference type="Pfam" id="PF05698"/>
    </source>
</evidence>
<organism evidence="4 5">
    <name type="scientific">Candidatus Minimicrobia vallesae</name>
    <dbReference type="NCBI Taxonomy" id="2841264"/>
    <lineage>
        <taxon>Bacteria</taxon>
        <taxon>Candidatus Saccharimonadota</taxon>
        <taxon>Candidatus Saccharimonadota incertae sedis</taxon>
        <taxon>Candidatus Minimicrobia</taxon>
    </lineage>
</organism>
<evidence type="ECO:0000313" key="5">
    <source>
        <dbReference type="Proteomes" id="UP000677117"/>
    </source>
</evidence>
<dbReference type="GO" id="GO:0015031">
    <property type="term" value="P:protein transport"/>
    <property type="evidence" value="ECO:0007669"/>
    <property type="project" value="InterPro"/>
</dbReference>
<dbReference type="Gene3D" id="3.10.50.40">
    <property type="match status" value="1"/>
</dbReference>
<gene>
    <name evidence="4" type="ORF">KOY49_02695</name>
</gene>
<dbReference type="SUPFAM" id="SSF109998">
    <property type="entry name" value="Triger factor/SurA peptide-binding domain-like"/>
    <property type="match status" value="1"/>
</dbReference>
<dbReference type="EMBL" id="CP076459">
    <property type="protein sequence ID" value="QWQ31096.1"/>
    <property type="molecule type" value="Genomic_DNA"/>
</dbReference>
<dbReference type="InterPro" id="IPR027304">
    <property type="entry name" value="Trigger_fact/SurA_dom_sf"/>
</dbReference>
<dbReference type="KEGG" id="mvl:KOY49_02695"/>